<evidence type="ECO:0000256" key="1">
    <source>
        <dbReference type="SAM" id="SignalP"/>
    </source>
</evidence>
<feature type="signal peptide" evidence="1">
    <location>
        <begin position="1"/>
        <end position="23"/>
    </location>
</feature>
<gene>
    <name evidence="2" type="ORF">BJX66DRAFT_89583</name>
</gene>
<protein>
    <recommendedName>
        <fullName evidence="4">Receptor L-domain domain-containing protein</fullName>
    </recommendedName>
</protein>
<evidence type="ECO:0008006" key="4">
    <source>
        <dbReference type="Google" id="ProtNLM"/>
    </source>
</evidence>
<sequence>MKVQCIWPWLCLALSRIPTGASAMECTFERGESIFDNNNDFYAYLDQCTTIVAEEIVLGGVYDRLILPEVVNITGTILASGKDDHDHATLGTPRLKSIQMPKLRYLGGLDFRNVSTISYFSFDELRDVQGRIYIEDPALETILECGNLTHAGAITLRGTFTL</sequence>
<keyword evidence="3" id="KW-1185">Reference proteome</keyword>
<feature type="chain" id="PRO_5045202172" description="Receptor L-domain domain-containing protein" evidence="1">
    <location>
        <begin position="24"/>
        <end position="162"/>
    </location>
</feature>
<evidence type="ECO:0000313" key="2">
    <source>
        <dbReference type="EMBL" id="KAL2784328.1"/>
    </source>
</evidence>
<organism evidence="2 3">
    <name type="scientific">Aspergillus keveii</name>
    <dbReference type="NCBI Taxonomy" id="714993"/>
    <lineage>
        <taxon>Eukaryota</taxon>
        <taxon>Fungi</taxon>
        <taxon>Dikarya</taxon>
        <taxon>Ascomycota</taxon>
        <taxon>Pezizomycotina</taxon>
        <taxon>Eurotiomycetes</taxon>
        <taxon>Eurotiomycetidae</taxon>
        <taxon>Eurotiales</taxon>
        <taxon>Aspergillaceae</taxon>
        <taxon>Aspergillus</taxon>
        <taxon>Aspergillus subgen. Nidulantes</taxon>
    </lineage>
</organism>
<name>A0ABR4FM41_9EURO</name>
<evidence type="ECO:0000313" key="3">
    <source>
        <dbReference type="Proteomes" id="UP001610563"/>
    </source>
</evidence>
<proteinExistence type="predicted"/>
<comment type="caution">
    <text evidence="2">The sequence shown here is derived from an EMBL/GenBank/DDBJ whole genome shotgun (WGS) entry which is preliminary data.</text>
</comment>
<keyword evidence="1" id="KW-0732">Signal</keyword>
<accession>A0ABR4FM41</accession>
<dbReference type="EMBL" id="JBFTWV010000184">
    <property type="protein sequence ID" value="KAL2784328.1"/>
    <property type="molecule type" value="Genomic_DNA"/>
</dbReference>
<reference evidence="2 3" key="1">
    <citation type="submission" date="2024-07" db="EMBL/GenBank/DDBJ databases">
        <title>Section-level genome sequencing and comparative genomics of Aspergillus sections Usti and Cavernicolus.</title>
        <authorList>
            <consortium name="Lawrence Berkeley National Laboratory"/>
            <person name="Nybo J.L."/>
            <person name="Vesth T.C."/>
            <person name="Theobald S."/>
            <person name="Frisvad J.C."/>
            <person name="Larsen T.O."/>
            <person name="Kjaerboelling I."/>
            <person name="Rothschild-Mancinelli K."/>
            <person name="Lyhne E.K."/>
            <person name="Kogle M.E."/>
            <person name="Barry K."/>
            <person name="Clum A."/>
            <person name="Na H."/>
            <person name="Ledsgaard L."/>
            <person name="Lin J."/>
            <person name="Lipzen A."/>
            <person name="Kuo A."/>
            <person name="Riley R."/>
            <person name="Mondo S."/>
            <person name="Labutti K."/>
            <person name="Haridas S."/>
            <person name="Pangalinan J."/>
            <person name="Salamov A.A."/>
            <person name="Simmons B.A."/>
            <person name="Magnuson J.K."/>
            <person name="Chen J."/>
            <person name="Drula E."/>
            <person name="Henrissat B."/>
            <person name="Wiebenga A."/>
            <person name="Lubbers R.J."/>
            <person name="Gomes A.C."/>
            <person name="Makela M.R."/>
            <person name="Stajich J."/>
            <person name="Grigoriev I.V."/>
            <person name="Mortensen U.H."/>
            <person name="De Vries R.P."/>
            <person name="Baker S.E."/>
            <person name="Andersen M.R."/>
        </authorList>
    </citation>
    <scope>NUCLEOTIDE SEQUENCE [LARGE SCALE GENOMIC DNA]</scope>
    <source>
        <strain evidence="2 3">CBS 209.92</strain>
    </source>
</reference>
<dbReference type="Proteomes" id="UP001610563">
    <property type="component" value="Unassembled WGS sequence"/>
</dbReference>